<keyword evidence="3" id="KW-0133">Cell shape</keyword>
<dbReference type="SUPFAM" id="SSF54814">
    <property type="entry name" value="Prokaryotic type KH domain (KH-domain type II)"/>
    <property type="match status" value="1"/>
</dbReference>
<dbReference type="AlphaFoldDB" id="A0A532UXV6"/>
<accession>A0A532UXV6</accession>
<dbReference type="CDD" id="cd22533">
    <property type="entry name" value="KH-II_YlqC-like"/>
    <property type="match status" value="1"/>
</dbReference>
<dbReference type="InterPro" id="IPR009019">
    <property type="entry name" value="KH_sf_prok-type"/>
</dbReference>
<dbReference type="GO" id="GO:0071555">
    <property type="term" value="P:cell wall organization"/>
    <property type="evidence" value="ECO:0007669"/>
    <property type="project" value="UniProtKB-KW"/>
</dbReference>
<dbReference type="HAMAP" id="MF_00088">
    <property type="entry name" value="KhpA"/>
    <property type="match status" value="1"/>
</dbReference>
<comment type="caution">
    <text evidence="4">The sequence shown here is derived from an EMBL/GenBank/DDBJ whole genome shotgun (WGS) entry which is preliminary data.</text>
</comment>
<dbReference type="EMBL" id="NJBN01000007">
    <property type="protein sequence ID" value="TKJ39784.1"/>
    <property type="molecule type" value="Genomic_DNA"/>
</dbReference>
<protein>
    <recommendedName>
        <fullName evidence="3">RNA-binding protein KhpA</fullName>
    </recommendedName>
    <alternativeName>
        <fullName evidence="3">KH-domain protein A</fullName>
    </alternativeName>
</protein>
<evidence type="ECO:0000313" key="5">
    <source>
        <dbReference type="Proteomes" id="UP000319619"/>
    </source>
</evidence>
<keyword evidence="2 3" id="KW-0694">RNA-binding</keyword>
<dbReference type="PANTHER" id="PTHR34654">
    <property type="entry name" value="UPF0109 PROTEIN SCO5592"/>
    <property type="match status" value="1"/>
</dbReference>
<dbReference type="Pfam" id="PF13083">
    <property type="entry name" value="KH_KhpA-B"/>
    <property type="match status" value="1"/>
</dbReference>
<evidence type="ECO:0000256" key="2">
    <source>
        <dbReference type="ARBA" id="ARBA00022884"/>
    </source>
</evidence>
<evidence type="ECO:0000313" key="4">
    <source>
        <dbReference type="EMBL" id="TKJ39784.1"/>
    </source>
</evidence>
<comment type="similarity">
    <text evidence="3">Belongs to the KhpA RNA-binding protein family.</text>
</comment>
<reference evidence="4 5" key="1">
    <citation type="submission" date="2017-06" db="EMBL/GenBank/DDBJ databases">
        <title>Novel microbial phyla capable of carbon fixation and sulfur reduction in deep-sea sediments.</title>
        <authorList>
            <person name="Huang J."/>
            <person name="Baker B."/>
            <person name="Wang Y."/>
        </authorList>
    </citation>
    <scope>NUCLEOTIDE SEQUENCE [LARGE SCALE GENOMIC DNA]</scope>
    <source>
        <strain evidence="4">B3_LCP</strain>
    </source>
</reference>
<keyword evidence="3" id="KW-0961">Cell wall biogenesis/degradation</keyword>
<comment type="function">
    <text evidence="3">A probable RNA chaperone. Forms a complex with KhpB which binds to cellular RNA and controls its expression. Plays a role in peptidoglycan (PG) homeostasis and cell length regulation.</text>
</comment>
<dbReference type="InterPro" id="IPR020627">
    <property type="entry name" value="KhpA"/>
</dbReference>
<evidence type="ECO:0000256" key="3">
    <source>
        <dbReference type="HAMAP-Rule" id="MF_00088"/>
    </source>
</evidence>
<keyword evidence="3" id="KW-0143">Chaperone</keyword>
<keyword evidence="1 3" id="KW-0963">Cytoplasm</keyword>
<gene>
    <name evidence="3" type="primary">khpA</name>
    <name evidence="4" type="ORF">CEE37_10935</name>
</gene>
<organism evidence="4 5">
    <name type="scientific">candidate division LCP-89 bacterium B3_LCP</name>
    <dbReference type="NCBI Taxonomy" id="2012998"/>
    <lineage>
        <taxon>Bacteria</taxon>
        <taxon>Pseudomonadati</taxon>
        <taxon>Bacteria division LCP-89</taxon>
    </lineage>
</organism>
<dbReference type="GO" id="GO:0008360">
    <property type="term" value="P:regulation of cell shape"/>
    <property type="evidence" value="ECO:0007669"/>
    <property type="project" value="UniProtKB-KW"/>
</dbReference>
<comment type="subcellular location">
    <subcellularLocation>
        <location evidence="3">Cytoplasm</location>
    </subcellularLocation>
</comment>
<evidence type="ECO:0000256" key="1">
    <source>
        <dbReference type="ARBA" id="ARBA00022490"/>
    </source>
</evidence>
<comment type="subunit">
    <text evidence="3">Forms a complex with KhpB.</text>
</comment>
<dbReference type="GO" id="GO:0003723">
    <property type="term" value="F:RNA binding"/>
    <property type="evidence" value="ECO:0007669"/>
    <property type="project" value="UniProtKB-UniRule"/>
</dbReference>
<name>A0A532UXV6_UNCL8</name>
<dbReference type="PANTHER" id="PTHR34654:SF1">
    <property type="entry name" value="RNA-BINDING PROTEIN KHPA"/>
    <property type="match status" value="1"/>
</dbReference>
<dbReference type="NCBIfam" id="NF002201">
    <property type="entry name" value="PRK01064.1"/>
    <property type="match status" value="1"/>
</dbReference>
<dbReference type="Proteomes" id="UP000319619">
    <property type="component" value="Unassembled WGS sequence"/>
</dbReference>
<proteinExistence type="inferred from homology"/>
<dbReference type="GO" id="GO:0009252">
    <property type="term" value="P:peptidoglycan biosynthetic process"/>
    <property type="evidence" value="ECO:0007669"/>
    <property type="project" value="UniProtKB-UniRule"/>
</dbReference>
<dbReference type="GO" id="GO:0005737">
    <property type="term" value="C:cytoplasm"/>
    <property type="evidence" value="ECO:0007669"/>
    <property type="project" value="UniProtKB-SubCell"/>
</dbReference>
<sequence length="80" mass="8745">MKEFIEFIAKHLVDDPDQVNVTEVESDKGLLLKLSVGESDIGRVVGKEGRTARSIRTLLIAVAARQGIRAALEILDGSER</sequence>